<evidence type="ECO:0000256" key="3">
    <source>
        <dbReference type="ARBA" id="ARBA00023172"/>
    </source>
</evidence>
<keyword evidence="8" id="KW-1185">Reference proteome</keyword>
<dbReference type="GO" id="GO:0003677">
    <property type="term" value="F:DNA binding"/>
    <property type="evidence" value="ECO:0007669"/>
    <property type="project" value="UniProtKB-UniRule"/>
</dbReference>
<feature type="domain" description="Tyr recombinase" evidence="5">
    <location>
        <begin position="244"/>
        <end position="419"/>
    </location>
</feature>
<evidence type="ECO:0000313" key="7">
    <source>
        <dbReference type="EMBL" id="SFN68300.1"/>
    </source>
</evidence>
<sequence>MAIKKRGKVWQLYKRVPKRYESIEPRKFVWLSLHTDSQSQAEQKEPATWAQMIEAWEAKLAGNSSDAEQRFEAARDLAAARGFRYMRADRVAQVSRDEFLQRIEAVTGPDNDPDLIDAAAMLGGAKEPTITISRALEIYWRLAADETLGKSVDQVRRWKNPRIKAIGNLIAVIGDKPINEISGDDMLDFRQWWFERMESNGLTANSAKKDLGHIGTVLKTVNKMKRLGLVLPLSDLAFGAGEAKQRPPFSDSWIRDKILAPGALDGLNSEAKGILLAMINTGARPSELAALTADQIRLAGNVPHISIEAVDRQLKSANARRVIPLCGISLEAMREFPEGFPRYRSNPASLSATVNKYLRANGLLETPKHTLYGLRHSFEDRQLAASIDERIRRDLMGHALERERYGNGASLDQMQRLVQATAL</sequence>
<dbReference type="RefSeq" id="WP_092836364.1">
    <property type="nucleotide sequence ID" value="NZ_FOVP01000007.1"/>
</dbReference>
<gene>
    <name evidence="7" type="ORF">SAMN04487859_1071</name>
</gene>
<dbReference type="EMBL" id="FOVP01000007">
    <property type="protein sequence ID" value="SFN68300.1"/>
    <property type="molecule type" value="Genomic_DNA"/>
</dbReference>
<keyword evidence="2 4" id="KW-0238">DNA-binding</keyword>
<keyword evidence="1" id="KW-0229">DNA integration</keyword>
<evidence type="ECO:0000256" key="1">
    <source>
        <dbReference type="ARBA" id="ARBA00022908"/>
    </source>
</evidence>
<evidence type="ECO:0000256" key="2">
    <source>
        <dbReference type="ARBA" id="ARBA00023125"/>
    </source>
</evidence>
<dbReference type="InterPro" id="IPR013762">
    <property type="entry name" value="Integrase-like_cat_sf"/>
</dbReference>
<dbReference type="PROSITE" id="PS51898">
    <property type="entry name" value="TYR_RECOMBINASE"/>
    <property type="match status" value="1"/>
</dbReference>
<dbReference type="PROSITE" id="PS51900">
    <property type="entry name" value="CB"/>
    <property type="match status" value="1"/>
</dbReference>
<feature type="domain" description="Core-binding (CB)" evidence="6">
    <location>
        <begin position="130"/>
        <end position="222"/>
    </location>
</feature>
<dbReference type="OrthoDB" id="7222937at2"/>
<evidence type="ECO:0000259" key="5">
    <source>
        <dbReference type="PROSITE" id="PS51898"/>
    </source>
</evidence>
<dbReference type="AlphaFoldDB" id="A0A1I5B0Z0"/>
<dbReference type="GO" id="GO:0006310">
    <property type="term" value="P:DNA recombination"/>
    <property type="evidence" value="ECO:0007669"/>
    <property type="project" value="UniProtKB-KW"/>
</dbReference>
<dbReference type="InterPro" id="IPR044068">
    <property type="entry name" value="CB"/>
</dbReference>
<dbReference type="STRING" id="1005928.SAMN04487859_1071"/>
<dbReference type="Gene3D" id="1.10.443.10">
    <property type="entry name" value="Intergrase catalytic core"/>
    <property type="match status" value="1"/>
</dbReference>
<reference evidence="8" key="1">
    <citation type="submission" date="2016-10" db="EMBL/GenBank/DDBJ databases">
        <authorList>
            <person name="Varghese N."/>
            <person name="Submissions S."/>
        </authorList>
    </citation>
    <scope>NUCLEOTIDE SEQUENCE [LARGE SCALE GENOMIC DNA]</scope>
    <source>
        <strain evidence="8">DSM 28463</strain>
    </source>
</reference>
<dbReference type="InterPro" id="IPR002104">
    <property type="entry name" value="Integrase_catalytic"/>
</dbReference>
<dbReference type="GO" id="GO:0015074">
    <property type="term" value="P:DNA integration"/>
    <property type="evidence" value="ECO:0007669"/>
    <property type="project" value="UniProtKB-KW"/>
</dbReference>
<proteinExistence type="predicted"/>
<keyword evidence="3" id="KW-0233">DNA recombination</keyword>
<evidence type="ECO:0000313" key="8">
    <source>
        <dbReference type="Proteomes" id="UP000198599"/>
    </source>
</evidence>
<dbReference type="InterPro" id="IPR011010">
    <property type="entry name" value="DNA_brk_join_enz"/>
</dbReference>
<accession>A0A1I5B0Z0</accession>
<protein>
    <submittedName>
        <fullName evidence="7">Phage integrase family protein</fullName>
    </submittedName>
</protein>
<evidence type="ECO:0000256" key="4">
    <source>
        <dbReference type="PROSITE-ProRule" id="PRU01248"/>
    </source>
</evidence>
<evidence type="ECO:0000259" key="6">
    <source>
        <dbReference type="PROSITE" id="PS51900"/>
    </source>
</evidence>
<dbReference type="SUPFAM" id="SSF56349">
    <property type="entry name" value="DNA breaking-rejoining enzymes"/>
    <property type="match status" value="1"/>
</dbReference>
<organism evidence="7 8">
    <name type="scientific">Roseovarius lutimaris</name>
    <dbReference type="NCBI Taxonomy" id="1005928"/>
    <lineage>
        <taxon>Bacteria</taxon>
        <taxon>Pseudomonadati</taxon>
        <taxon>Pseudomonadota</taxon>
        <taxon>Alphaproteobacteria</taxon>
        <taxon>Rhodobacterales</taxon>
        <taxon>Roseobacteraceae</taxon>
        <taxon>Roseovarius</taxon>
    </lineage>
</organism>
<name>A0A1I5B0Z0_9RHOB</name>
<dbReference type="Proteomes" id="UP000198599">
    <property type="component" value="Unassembled WGS sequence"/>
</dbReference>